<dbReference type="OrthoDB" id="5997911at2"/>
<dbReference type="EMBL" id="MDEG01000024">
    <property type="protein sequence ID" value="PPU95664.1"/>
    <property type="molecule type" value="Genomic_DNA"/>
</dbReference>
<dbReference type="Pfam" id="PF09487">
    <property type="entry name" value="HrpB2"/>
    <property type="match status" value="1"/>
</dbReference>
<evidence type="ECO:0000313" key="1">
    <source>
        <dbReference type="EMBL" id="PPU95664.1"/>
    </source>
</evidence>
<keyword evidence="2" id="KW-1185">Reference proteome</keyword>
<dbReference type="RefSeq" id="WP_046979631.1">
    <property type="nucleotide sequence ID" value="NZ_CP043476.1"/>
</dbReference>
<sequence>MNPIAPISAVTAVVPGSGVAPVAATPSAASVQQFQALLQQGHQVAPNLQLGQHPNAIGRLISAEDKAMHGLLAQADDFAARAPTMNMNELVAGQMQMMDRVTTAMVHLSVGTSVAQGGKSAVQTLFKNQ</sequence>
<protein>
    <submittedName>
        <fullName evidence="1">Type III secretion protein HrpB2</fullName>
    </submittedName>
</protein>
<dbReference type="Proteomes" id="UP000238261">
    <property type="component" value="Unassembled WGS sequence"/>
</dbReference>
<comment type="caution">
    <text evidence="1">The sequence shown here is derived from an EMBL/GenBank/DDBJ whole genome shotgun (WGS) entry which is preliminary data.</text>
</comment>
<accession>A0A2S7ERC6</accession>
<evidence type="ECO:0000313" key="2">
    <source>
        <dbReference type="Proteomes" id="UP000238261"/>
    </source>
</evidence>
<proteinExistence type="predicted"/>
<organism evidence="1 2">
    <name type="scientific">Xanthomonas hyacinthi</name>
    <dbReference type="NCBI Taxonomy" id="56455"/>
    <lineage>
        <taxon>Bacteria</taxon>
        <taxon>Pseudomonadati</taxon>
        <taxon>Pseudomonadota</taxon>
        <taxon>Gammaproteobacteria</taxon>
        <taxon>Lysobacterales</taxon>
        <taxon>Lysobacteraceae</taxon>
        <taxon>Xanthomonas</taxon>
    </lineage>
</organism>
<dbReference type="AlphaFoldDB" id="A0A2S7ERC6"/>
<gene>
    <name evidence="1" type="ORF">XhyaCFBP1156_17940</name>
</gene>
<reference evidence="2" key="1">
    <citation type="submission" date="2016-08" db="EMBL/GenBank/DDBJ databases">
        <authorList>
            <person name="Merda D."/>
            <person name="Briand M."/>
            <person name="Taghouti G."/>
            <person name="Carrere S."/>
            <person name="Gouzy J."/>
            <person name="Portier P."/>
            <person name="Jacques M.-A."/>
            <person name="Fischer-Le Saux M."/>
        </authorList>
    </citation>
    <scope>NUCLEOTIDE SEQUENCE [LARGE SCALE GENOMIC DNA]</scope>
    <source>
        <strain evidence="2">CFBP1156</strain>
    </source>
</reference>
<name>A0A2S7ERC6_9XANT</name>
<dbReference type="InterPro" id="IPR013391">
    <property type="entry name" value="T3SS_HrpB2"/>
</dbReference>